<comment type="caution">
    <text evidence="1">The sequence shown here is derived from an EMBL/GenBank/DDBJ whole genome shotgun (WGS) entry which is preliminary data.</text>
</comment>
<dbReference type="Proteomes" id="UP001062846">
    <property type="component" value="Chromosome 3"/>
</dbReference>
<protein>
    <submittedName>
        <fullName evidence="1">Uncharacterized protein</fullName>
    </submittedName>
</protein>
<accession>A0ACC0PK53</accession>
<sequence>MEEGVREVLYETRYHASRPYSPNYPPQHHQLDEGVKGSLLSLLSSRGVSQLKRKWSEYRSPIKLRKWVSVFVSPRGERVAVAVGNHITILQKEDDYQQPCGFFTSSTLCTFTFGGWSETHDVLGVVDDADILYFIKSNGEEITRITKGNLKVSSSILGLIAFDGSDMNKSCL</sequence>
<name>A0ACC0PK53_RHOML</name>
<reference evidence="1" key="1">
    <citation type="submission" date="2022-02" db="EMBL/GenBank/DDBJ databases">
        <title>Plant Genome Project.</title>
        <authorList>
            <person name="Zhang R.-G."/>
        </authorList>
    </citation>
    <scope>NUCLEOTIDE SEQUENCE</scope>
    <source>
        <strain evidence="1">AT1</strain>
    </source>
</reference>
<gene>
    <name evidence="1" type="ORF">RHMOL_Rhmol03G0234800</name>
</gene>
<dbReference type="EMBL" id="CM046390">
    <property type="protein sequence ID" value="KAI8565107.1"/>
    <property type="molecule type" value="Genomic_DNA"/>
</dbReference>
<organism evidence="1 2">
    <name type="scientific">Rhododendron molle</name>
    <name type="common">Chinese azalea</name>
    <name type="synonym">Azalea mollis</name>
    <dbReference type="NCBI Taxonomy" id="49168"/>
    <lineage>
        <taxon>Eukaryota</taxon>
        <taxon>Viridiplantae</taxon>
        <taxon>Streptophyta</taxon>
        <taxon>Embryophyta</taxon>
        <taxon>Tracheophyta</taxon>
        <taxon>Spermatophyta</taxon>
        <taxon>Magnoliopsida</taxon>
        <taxon>eudicotyledons</taxon>
        <taxon>Gunneridae</taxon>
        <taxon>Pentapetalae</taxon>
        <taxon>asterids</taxon>
        <taxon>Ericales</taxon>
        <taxon>Ericaceae</taxon>
        <taxon>Ericoideae</taxon>
        <taxon>Rhodoreae</taxon>
        <taxon>Rhododendron</taxon>
    </lineage>
</organism>
<proteinExistence type="predicted"/>
<evidence type="ECO:0000313" key="1">
    <source>
        <dbReference type="EMBL" id="KAI8565107.1"/>
    </source>
</evidence>
<evidence type="ECO:0000313" key="2">
    <source>
        <dbReference type="Proteomes" id="UP001062846"/>
    </source>
</evidence>
<keyword evidence="2" id="KW-1185">Reference proteome</keyword>